<proteinExistence type="predicted"/>
<evidence type="ECO:0000313" key="2">
    <source>
        <dbReference type="Proteomes" id="UP000001416"/>
    </source>
</evidence>
<dbReference type="Proteomes" id="UP000001416">
    <property type="component" value="Chromosome"/>
</dbReference>
<accession>Q82VB6</accession>
<name>Q82VB6_NITEU</name>
<protein>
    <submittedName>
        <fullName evidence="1">Uncharacterized protein</fullName>
    </submittedName>
</protein>
<dbReference type="EMBL" id="AL954747">
    <property type="protein sequence ID" value="CAD85091.1"/>
    <property type="molecule type" value="Genomic_DNA"/>
</dbReference>
<dbReference type="AlphaFoldDB" id="Q82VB6"/>
<reference evidence="1 2" key="1">
    <citation type="journal article" date="2003" name="J. Bacteriol.">
        <title>Complete genome sequence of the ammonia-oxidizing bacterium and obligate chemolithoautotroph Nitrosomonas europaea.</title>
        <authorList>
            <person name="Chain P."/>
            <person name="Lamerdin J."/>
            <person name="Larimer F."/>
            <person name="Regala W."/>
            <person name="Land M."/>
            <person name="Hauser L."/>
            <person name="Hooper A."/>
            <person name="Klotz M."/>
            <person name="Norton J."/>
            <person name="Sayavedra-Soto L."/>
            <person name="Arciero D."/>
            <person name="Hommes N."/>
            <person name="Whittaker M."/>
            <person name="Arp D."/>
        </authorList>
    </citation>
    <scope>NUCLEOTIDE SEQUENCE [LARGE SCALE GENOMIC DNA]</scope>
    <source>
        <strain evidence="2">ATCC 19718 / CIP 103999 / KCTC 2705 / NBRC 14298</strain>
    </source>
</reference>
<gene>
    <name evidence="1" type="ordered locus">NE1180</name>
</gene>
<evidence type="ECO:0000313" key="1">
    <source>
        <dbReference type="EMBL" id="CAD85091.1"/>
    </source>
</evidence>
<dbReference type="HOGENOM" id="CLU_2570318_0_0_4"/>
<keyword evidence="2" id="KW-1185">Reference proteome</keyword>
<sequence>MINTITILTILCLSHNQPKNFVMILFFNNLATRRCVPADFLSGIHDHSYQIKHSFTLNIGITGQVGAILQQQCLDAIRIAN</sequence>
<dbReference type="KEGG" id="neu:NE1180"/>
<organism evidence="1 2">
    <name type="scientific">Nitrosomonas europaea (strain ATCC 19718 / CIP 103999 / KCTC 2705 / NBRC 14298)</name>
    <dbReference type="NCBI Taxonomy" id="228410"/>
    <lineage>
        <taxon>Bacteria</taxon>
        <taxon>Pseudomonadati</taxon>
        <taxon>Pseudomonadota</taxon>
        <taxon>Betaproteobacteria</taxon>
        <taxon>Nitrosomonadales</taxon>
        <taxon>Nitrosomonadaceae</taxon>
        <taxon>Nitrosomonas</taxon>
    </lineage>
</organism>